<sequence length="352" mass="40426">MFFPPEPLSVYEIVGGSYAADFLGPRKGGVGGNEAAFRAFQRAYKNDTPVSQLMKTGGGRQLLQAYRDRLERLSITEADRAWYRTLSIKDMETRWSQFLFTTKLARTLPQSVDFTYKLAKSSAACRQLWDDGERASAFQMLTDLPWAHTDTMQWYLAALRTNERDLPEAWHLPAQMMGMIAALQMMILEGRERSPTQDDAWSFAEMMAARYPGTGHLAAIRYYLERTKAATEIETNFDFDERAFSQYRNQDTRQREAKKFRAGKVVPSHQTCLNINENMRSDMSEKSAGQLFILANVACFFQKAFDRLQKNRELTLDPMTLFDDYQAFREMPKERLQEATNLAASHTPAMTP</sequence>
<gene>
    <name evidence="1" type="ORF">FGK63_20250</name>
</gene>
<protein>
    <recommendedName>
        <fullName evidence="3">DUF4034 domain-containing protein</fullName>
    </recommendedName>
</protein>
<reference evidence="1 2" key="1">
    <citation type="submission" date="2019-05" db="EMBL/GenBank/DDBJ databases">
        <title>Ruegeria sp. nov., isolated from tidal flat.</title>
        <authorList>
            <person name="Kim W."/>
        </authorList>
    </citation>
    <scope>NUCLEOTIDE SEQUENCE [LARGE SCALE GENOMIC DNA]</scope>
    <source>
        <strain evidence="1 2">CAU 1488</strain>
    </source>
</reference>
<accession>A0ABY2WRZ7</accession>
<dbReference type="RefSeq" id="WP_138845713.1">
    <property type="nucleotide sequence ID" value="NZ_VCPD01000012.1"/>
</dbReference>
<keyword evidence="2" id="KW-1185">Reference proteome</keyword>
<dbReference type="EMBL" id="VCPD01000012">
    <property type="protein sequence ID" value="TMV02563.1"/>
    <property type="molecule type" value="Genomic_DNA"/>
</dbReference>
<organism evidence="1 2">
    <name type="scientific">Ruegeria sediminis</name>
    <dbReference type="NCBI Taxonomy" id="2583820"/>
    <lineage>
        <taxon>Bacteria</taxon>
        <taxon>Pseudomonadati</taxon>
        <taxon>Pseudomonadota</taxon>
        <taxon>Alphaproteobacteria</taxon>
        <taxon>Rhodobacterales</taxon>
        <taxon>Roseobacteraceae</taxon>
        <taxon>Ruegeria</taxon>
    </lineage>
</organism>
<name>A0ABY2WRZ7_9RHOB</name>
<comment type="caution">
    <text evidence="1">The sequence shown here is derived from an EMBL/GenBank/DDBJ whole genome shotgun (WGS) entry which is preliminary data.</text>
</comment>
<evidence type="ECO:0008006" key="3">
    <source>
        <dbReference type="Google" id="ProtNLM"/>
    </source>
</evidence>
<evidence type="ECO:0000313" key="1">
    <source>
        <dbReference type="EMBL" id="TMV02563.1"/>
    </source>
</evidence>
<evidence type="ECO:0000313" key="2">
    <source>
        <dbReference type="Proteomes" id="UP001193035"/>
    </source>
</evidence>
<dbReference type="Proteomes" id="UP001193035">
    <property type="component" value="Unassembled WGS sequence"/>
</dbReference>
<proteinExistence type="predicted"/>